<dbReference type="InterPro" id="IPR018775">
    <property type="entry name" value="RlaP"/>
</dbReference>
<evidence type="ECO:0000313" key="1">
    <source>
        <dbReference type="EMBL" id="MBD2721357.1"/>
    </source>
</evidence>
<dbReference type="Proteomes" id="UP000606003">
    <property type="component" value="Unassembled WGS sequence"/>
</dbReference>
<reference evidence="1 2" key="1">
    <citation type="submission" date="2020-09" db="EMBL/GenBank/DDBJ databases">
        <authorList>
            <person name="Kim M.K."/>
        </authorList>
    </citation>
    <scope>NUCLEOTIDE SEQUENCE [LARGE SCALE GENOMIC DNA]</scope>
    <source>
        <strain evidence="1 2">BT189</strain>
    </source>
</reference>
<keyword evidence="2" id="KW-1185">Reference proteome</keyword>
<organism evidence="1 2">
    <name type="scientific">Hymenobacter armeniacus</name>
    <dbReference type="NCBI Taxonomy" id="2771358"/>
    <lineage>
        <taxon>Bacteria</taxon>
        <taxon>Pseudomonadati</taxon>
        <taxon>Bacteroidota</taxon>
        <taxon>Cytophagia</taxon>
        <taxon>Cytophagales</taxon>
        <taxon>Hymenobacteraceae</taxon>
        <taxon>Hymenobacter</taxon>
    </lineage>
</organism>
<protein>
    <submittedName>
        <fullName evidence="1">Nucleotidyltransferase domain-containing protein</fullName>
    </submittedName>
</protein>
<dbReference type="PANTHER" id="PTHR34817:SF1">
    <property type="entry name" value="NUCLEOTIDYLTRANSFERASE"/>
    <property type="match status" value="1"/>
</dbReference>
<gene>
    <name evidence="1" type="ORF">IC234_04400</name>
</gene>
<dbReference type="PANTHER" id="PTHR34817">
    <property type="entry name" value="NUCLEOTIDYLTRANSFERASE"/>
    <property type="match status" value="1"/>
</dbReference>
<evidence type="ECO:0000313" key="2">
    <source>
        <dbReference type="Proteomes" id="UP000606003"/>
    </source>
</evidence>
<name>A0ABR8JMY0_9BACT</name>
<proteinExistence type="predicted"/>
<sequence>MTIADLRVQNLIIFEAISGSRAYGTHLPHSDTDVKGVFILPEDHFFGLDYVPQVANETNDEVFYELRRFVELLLKNNPTVLELLGTPADCVVYQHPLFAEFQARDFLSKLCRQSFAEYAVAQIRKAKGLNKKINHPEPPARKSVLDFCYVTVGAGAQPVTIWLARQGYQAAQCGLANVPHLTDLYALFVDATPGRAHGYRGLVRDPETSQGVQLSAVPKGEVPVAYLSFNRNGYSTYCRVFREYWEWVEKRNAERYQNTVQHGKNYDAKNMLHVFRLLQMAEEIAVSGQLHVRRPNREFLLQIRRGAFEYEELVAEAEQLVVRVEAAFARSVLPEAPDKDSTEKLLRRVRRVFYTSA</sequence>
<dbReference type="Pfam" id="PF10127">
    <property type="entry name" value="RlaP"/>
    <property type="match status" value="1"/>
</dbReference>
<accession>A0ABR8JMY0</accession>
<comment type="caution">
    <text evidence="1">The sequence shown here is derived from an EMBL/GenBank/DDBJ whole genome shotgun (WGS) entry which is preliminary data.</text>
</comment>
<dbReference type="EMBL" id="JACXAC010000001">
    <property type="protein sequence ID" value="MBD2721357.1"/>
    <property type="molecule type" value="Genomic_DNA"/>
</dbReference>